<sequence>MKKGSPYAIFSFTLLEADARLTSVFCGGIDLLNLIEDPWIPVRCVHGFRRVIAPWQMADPDVIAPDWPRADLNIACLEMLIGLVFMADPPSGLAEWQMRCAPDRERLRARLSDYAPAFNLLGDGPLFLQDLDPLAGDASPVDMLFIDSAGANTAKNNADVMVHRDRYGVLDLPMAAMALYTFQAFAPSGGAGNRTSMRGGGPLVTLVEPRTKDGPLWGLVWANVPNGAPAAVEDLPWMRPTLVSDGADKIRTPPDGLFDVEAFFGMPRRLRLVTDGVSMTGVVQRPYGTNYAGWKHPLSPYYRLKEGAEWLPKHPRAGRFGFRNWLGIVAQARDDALSERALCLRQWNDRGGDVSLIVAGWAMDNMKPRDFVLSVQPFHDLSIDAEDKLVGLIKAAEAAGIALRGALEPVLAAGEAREAERERFFRELELRFIDRLEMVKSGEDAVAVWLDDLRKQAFKQFDALSVPGLGLRDTANIKTIVEARKFLGLAFAGYGKQGQAIFTALGLELPVRKKEKAA</sequence>
<evidence type="ECO:0000313" key="1">
    <source>
        <dbReference type="EMBL" id="MDD7970601.1"/>
    </source>
</evidence>
<dbReference type="CDD" id="cd09729">
    <property type="entry name" value="Cse1_I-E"/>
    <property type="match status" value="1"/>
</dbReference>
<dbReference type="EMBL" id="JAQZSM010000004">
    <property type="protein sequence ID" value="MDD7970601.1"/>
    <property type="molecule type" value="Genomic_DNA"/>
</dbReference>
<evidence type="ECO:0000313" key="2">
    <source>
        <dbReference type="Proteomes" id="UP001431784"/>
    </source>
</evidence>
<dbReference type="Pfam" id="PF09481">
    <property type="entry name" value="CRISPR_Cse1"/>
    <property type="match status" value="1"/>
</dbReference>
<dbReference type="RefSeq" id="WP_274351257.1">
    <property type="nucleotide sequence ID" value="NZ_JAQZSM010000004.1"/>
</dbReference>
<dbReference type="NCBIfam" id="TIGR02547">
    <property type="entry name" value="casA_cse1"/>
    <property type="match status" value="1"/>
</dbReference>
<accession>A0ABT5T668</accession>
<comment type="caution">
    <text evidence="1">The sequence shown here is derived from an EMBL/GenBank/DDBJ whole genome shotgun (WGS) entry which is preliminary data.</text>
</comment>
<organism evidence="1 2">
    <name type="scientific">Roseinatronobacter alkalisoli</name>
    <dbReference type="NCBI Taxonomy" id="3028235"/>
    <lineage>
        <taxon>Bacteria</taxon>
        <taxon>Pseudomonadati</taxon>
        <taxon>Pseudomonadota</taxon>
        <taxon>Alphaproteobacteria</taxon>
        <taxon>Rhodobacterales</taxon>
        <taxon>Paracoccaceae</taxon>
        <taxon>Roseinatronobacter</taxon>
    </lineage>
</organism>
<gene>
    <name evidence="1" type="primary">casA</name>
    <name evidence="1" type="ORF">PUT78_05780</name>
</gene>
<dbReference type="InterPro" id="IPR013381">
    <property type="entry name" value="CRISPR-assoc_prot_Cse1"/>
</dbReference>
<proteinExistence type="predicted"/>
<dbReference type="Proteomes" id="UP001431784">
    <property type="component" value="Unassembled WGS sequence"/>
</dbReference>
<protein>
    <submittedName>
        <fullName evidence="1">Type I-E CRISPR-associated protein Cse1/CasA</fullName>
    </submittedName>
</protein>
<reference evidence="1" key="1">
    <citation type="submission" date="2023-02" db="EMBL/GenBank/DDBJ databases">
        <title>Description of Roseinatronobacter alkalisoli sp. nov., an alkaliphilic bacerium isolated from soda soil.</title>
        <authorList>
            <person name="Wei W."/>
        </authorList>
    </citation>
    <scope>NUCLEOTIDE SEQUENCE</scope>
    <source>
        <strain evidence="1">HJB301</strain>
    </source>
</reference>
<keyword evidence="2" id="KW-1185">Reference proteome</keyword>
<name>A0ABT5T668_9RHOB</name>